<dbReference type="InterPro" id="IPR002645">
    <property type="entry name" value="STAS_dom"/>
</dbReference>
<evidence type="ECO:0000313" key="4">
    <source>
        <dbReference type="Proteomes" id="UP000605568"/>
    </source>
</evidence>
<proteinExistence type="predicted"/>
<feature type="region of interest" description="Disordered" evidence="1">
    <location>
        <begin position="136"/>
        <end position="155"/>
    </location>
</feature>
<dbReference type="Pfam" id="PF01740">
    <property type="entry name" value="STAS"/>
    <property type="match status" value="1"/>
</dbReference>
<dbReference type="PROSITE" id="PS50801">
    <property type="entry name" value="STAS"/>
    <property type="match status" value="1"/>
</dbReference>
<dbReference type="EMBL" id="BNAR01000005">
    <property type="protein sequence ID" value="GHH42530.1"/>
    <property type="molecule type" value="Genomic_DNA"/>
</dbReference>
<dbReference type="PANTHER" id="PTHR33495">
    <property type="entry name" value="ANTI-SIGMA FACTOR ANTAGONIST TM_1081-RELATED-RELATED"/>
    <property type="match status" value="1"/>
</dbReference>
<feature type="domain" description="STAS" evidence="2">
    <location>
        <begin position="24"/>
        <end position="132"/>
    </location>
</feature>
<evidence type="ECO:0000256" key="1">
    <source>
        <dbReference type="SAM" id="MobiDB-lite"/>
    </source>
</evidence>
<dbReference type="CDD" id="cd07043">
    <property type="entry name" value="STAS_anti-anti-sigma_factors"/>
    <property type="match status" value="1"/>
</dbReference>
<sequence>MAHIDLILPVGSRPDVLNLCSTELLSVSTESSGAVVVALSGEVDMTNCASLRDQTTEQLWSTHHLVLDLSGVTFLCAAGLTFLVDVSAAARPPGTRLCVVARTRQVRLPLMITGLSGVMDLHLDVEEALACRRVTPATSPAGPRLGDPRQPGDLR</sequence>
<dbReference type="Proteomes" id="UP000605568">
    <property type="component" value="Unassembled WGS sequence"/>
</dbReference>
<dbReference type="RefSeq" id="WP_191299372.1">
    <property type="nucleotide sequence ID" value="NZ_BNAR01000005.1"/>
</dbReference>
<evidence type="ECO:0000259" key="2">
    <source>
        <dbReference type="PROSITE" id="PS50801"/>
    </source>
</evidence>
<keyword evidence="4" id="KW-1185">Reference proteome</keyword>
<dbReference type="PANTHER" id="PTHR33495:SF2">
    <property type="entry name" value="ANTI-SIGMA FACTOR ANTAGONIST TM_1081-RELATED"/>
    <property type="match status" value="1"/>
</dbReference>
<gene>
    <name evidence="3" type="ORF">GCM10017774_39050</name>
</gene>
<comment type="caution">
    <text evidence="3">The sequence shown here is derived from an EMBL/GenBank/DDBJ whole genome shotgun (WGS) entry which is preliminary data.</text>
</comment>
<name>A0ABQ3MFK1_9PSEU</name>
<protein>
    <recommendedName>
        <fullName evidence="2">STAS domain-containing protein</fullName>
    </recommendedName>
</protein>
<accession>A0ABQ3MFK1</accession>
<dbReference type="SUPFAM" id="SSF52091">
    <property type="entry name" value="SpoIIaa-like"/>
    <property type="match status" value="1"/>
</dbReference>
<organism evidence="3 4">
    <name type="scientific">Lentzea cavernae</name>
    <dbReference type="NCBI Taxonomy" id="2020703"/>
    <lineage>
        <taxon>Bacteria</taxon>
        <taxon>Bacillati</taxon>
        <taxon>Actinomycetota</taxon>
        <taxon>Actinomycetes</taxon>
        <taxon>Pseudonocardiales</taxon>
        <taxon>Pseudonocardiaceae</taxon>
        <taxon>Lentzea</taxon>
    </lineage>
</organism>
<evidence type="ECO:0000313" key="3">
    <source>
        <dbReference type="EMBL" id="GHH42530.1"/>
    </source>
</evidence>
<dbReference type="Gene3D" id="3.30.750.24">
    <property type="entry name" value="STAS domain"/>
    <property type="match status" value="1"/>
</dbReference>
<reference evidence="4" key="1">
    <citation type="journal article" date="2019" name="Int. J. Syst. Evol. Microbiol.">
        <title>The Global Catalogue of Microorganisms (GCM) 10K type strain sequencing project: providing services to taxonomists for standard genome sequencing and annotation.</title>
        <authorList>
            <consortium name="The Broad Institute Genomics Platform"/>
            <consortium name="The Broad Institute Genome Sequencing Center for Infectious Disease"/>
            <person name="Wu L."/>
            <person name="Ma J."/>
        </authorList>
    </citation>
    <scope>NUCLEOTIDE SEQUENCE [LARGE SCALE GENOMIC DNA]</scope>
    <source>
        <strain evidence="4">CGMCC 4.7367</strain>
    </source>
</reference>
<dbReference type="InterPro" id="IPR036513">
    <property type="entry name" value="STAS_dom_sf"/>
</dbReference>
<feature type="compositionally biased region" description="Basic and acidic residues" evidence="1">
    <location>
        <begin position="146"/>
        <end position="155"/>
    </location>
</feature>